<dbReference type="EMBL" id="BK016023">
    <property type="protein sequence ID" value="DAF90215.1"/>
    <property type="molecule type" value="Genomic_DNA"/>
</dbReference>
<reference evidence="1" key="1">
    <citation type="journal article" date="2021" name="Proc. Natl. Acad. Sci. U.S.A.">
        <title>A Catalog of Tens of Thousands of Viruses from Human Metagenomes Reveals Hidden Associations with Chronic Diseases.</title>
        <authorList>
            <person name="Tisza M.J."/>
            <person name="Buck C.B."/>
        </authorList>
    </citation>
    <scope>NUCLEOTIDE SEQUENCE</scope>
    <source>
        <strain evidence="1">Ct3Oc10</strain>
    </source>
</reference>
<sequence>MWKKIEEKISDWRIWRCQRKILKKHAYVYDVKPRLFESNESLRQRILEKIKHI</sequence>
<proteinExistence type="predicted"/>
<accession>A0A8S5U6X2</accession>
<evidence type="ECO:0000313" key="1">
    <source>
        <dbReference type="EMBL" id="DAF90215.1"/>
    </source>
</evidence>
<protein>
    <submittedName>
        <fullName evidence="1">Uncharacterized protein</fullName>
    </submittedName>
</protein>
<name>A0A8S5U6X2_9CAUD</name>
<organism evidence="1">
    <name type="scientific">Myoviridae sp. ct3Oc10</name>
    <dbReference type="NCBI Taxonomy" id="2825025"/>
    <lineage>
        <taxon>Viruses</taxon>
        <taxon>Duplodnaviria</taxon>
        <taxon>Heunggongvirae</taxon>
        <taxon>Uroviricota</taxon>
        <taxon>Caudoviricetes</taxon>
    </lineage>
</organism>